<dbReference type="KEGG" id="wcp:H9Q76_10550"/>
<organism evidence="2 3">
    <name type="scientific">Wujia chipingensis</name>
    <dbReference type="NCBI Taxonomy" id="2763670"/>
    <lineage>
        <taxon>Bacteria</taxon>
        <taxon>Bacillati</taxon>
        <taxon>Bacillota</taxon>
        <taxon>Clostridia</taxon>
        <taxon>Lachnospirales</taxon>
        <taxon>Lachnospiraceae</taxon>
        <taxon>Wujia</taxon>
    </lineage>
</organism>
<reference evidence="2 3" key="1">
    <citation type="submission" date="2020-08" db="EMBL/GenBank/DDBJ databases">
        <authorList>
            <person name="Liu C."/>
            <person name="Sun Q."/>
        </authorList>
    </citation>
    <scope>NUCLEOTIDE SEQUENCE [LARGE SCALE GENOMIC DNA]</scope>
    <source>
        <strain evidence="2 3">NSJ-4</strain>
    </source>
</reference>
<evidence type="ECO:0000313" key="3">
    <source>
        <dbReference type="Proteomes" id="UP000515819"/>
    </source>
</evidence>
<feature type="transmembrane region" description="Helical" evidence="1">
    <location>
        <begin position="43"/>
        <end position="62"/>
    </location>
</feature>
<evidence type="ECO:0000313" key="2">
    <source>
        <dbReference type="EMBL" id="QNL99165.1"/>
    </source>
</evidence>
<proteinExistence type="predicted"/>
<sequence>MKKRITEYLAYIDALLEKEDVDWEHEKEKHLVQIAFFAHERQVHLIVMALFALATVISILYLNFSGSLIIVALVFALLVLLIPYVMHYYLLENSVQKMYEQYDRMMNKIEPSFQVKPDDKK</sequence>
<feature type="transmembrane region" description="Helical" evidence="1">
    <location>
        <begin position="68"/>
        <end position="91"/>
    </location>
</feature>
<gene>
    <name evidence="2" type="ORF">H9Q76_10550</name>
</gene>
<keyword evidence="1" id="KW-1133">Transmembrane helix</keyword>
<keyword evidence="1" id="KW-0472">Membrane</keyword>
<name>A0A7G9FKT4_9FIRM</name>
<dbReference type="AlphaFoldDB" id="A0A7G9FKT4"/>
<keyword evidence="3" id="KW-1185">Reference proteome</keyword>
<dbReference type="EMBL" id="CP060632">
    <property type="protein sequence ID" value="QNL99165.1"/>
    <property type="molecule type" value="Genomic_DNA"/>
</dbReference>
<dbReference type="RefSeq" id="WP_117780579.1">
    <property type="nucleotide sequence ID" value="NZ_CP060632.1"/>
</dbReference>
<protein>
    <submittedName>
        <fullName evidence="2">Uncharacterized protein</fullName>
    </submittedName>
</protein>
<keyword evidence="1" id="KW-0812">Transmembrane</keyword>
<accession>A0A7G9FKT4</accession>
<dbReference type="Proteomes" id="UP000515819">
    <property type="component" value="Chromosome"/>
</dbReference>
<evidence type="ECO:0000256" key="1">
    <source>
        <dbReference type="SAM" id="Phobius"/>
    </source>
</evidence>